<dbReference type="AlphaFoldDB" id="A0AAW1Z5R0"/>
<feature type="region of interest" description="Disordered" evidence="1">
    <location>
        <begin position="1"/>
        <end position="106"/>
    </location>
</feature>
<dbReference type="EMBL" id="JAWDJR010000020">
    <property type="protein sequence ID" value="KAK9956157.1"/>
    <property type="molecule type" value="Genomic_DNA"/>
</dbReference>
<comment type="caution">
    <text evidence="2">The sequence shown here is derived from an EMBL/GenBank/DDBJ whole genome shotgun (WGS) entry which is preliminary data.</text>
</comment>
<keyword evidence="3" id="KW-1185">Reference proteome</keyword>
<reference evidence="2 3" key="1">
    <citation type="submission" date="2024-05" db="EMBL/GenBank/DDBJ databases">
        <title>A high-quality chromosomal-level genome assembly of Topmouth culter (Culter alburnus).</title>
        <authorList>
            <person name="Zhao H."/>
        </authorList>
    </citation>
    <scope>NUCLEOTIDE SEQUENCE [LARGE SCALE GENOMIC DNA]</scope>
    <source>
        <strain evidence="2">CATC2023</strain>
        <tissue evidence="2">Muscle</tissue>
    </source>
</reference>
<organism evidence="2 3">
    <name type="scientific">Culter alburnus</name>
    <name type="common">Topmouth culter</name>
    <dbReference type="NCBI Taxonomy" id="194366"/>
    <lineage>
        <taxon>Eukaryota</taxon>
        <taxon>Metazoa</taxon>
        <taxon>Chordata</taxon>
        <taxon>Craniata</taxon>
        <taxon>Vertebrata</taxon>
        <taxon>Euteleostomi</taxon>
        <taxon>Actinopterygii</taxon>
        <taxon>Neopterygii</taxon>
        <taxon>Teleostei</taxon>
        <taxon>Ostariophysi</taxon>
        <taxon>Cypriniformes</taxon>
        <taxon>Xenocyprididae</taxon>
        <taxon>Xenocypridinae</taxon>
        <taxon>Culter</taxon>
    </lineage>
</organism>
<evidence type="ECO:0000313" key="3">
    <source>
        <dbReference type="Proteomes" id="UP001479290"/>
    </source>
</evidence>
<evidence type="ECO:0000256" key="1">
    <source>
        <dbReference type="SAM" id="MobiDB-lite"/>
    </source>
</evidence>
<feature type="compositionally biased region" description="Polar residues" evidence="1">
    <location>
        <begin position="70"/>
        <end position="80"/>
    </location>
</feature>
<dbReference type="Proteomes" id="UP001479290">
    <property type="component" value="Unassembled WGS sequence"/>
</dbReference>
<evidence type="ECO:0000313" key="2">
    <source>
        <dbReference type="EMBL" id="KAK9956157.1"/>
    </source>
</evidence>
<sequence length="106" mass="11905">HHKATRGDKEQQVISQEKERDREIEKKTQRSTGGKNAEDELTEREGTALTNVGRKSHNREDVDHPVVRGQKSTTSVSSDVSLGIPHDLLQNTRYDRKSGADLSRSV</sequence>
<accession>A0AAW1Z5R0</accession>
<name>A0AAW1Z5R0_CULAL</name>
<protein>
    <submittedName>
        <fullName evidence="2">Uncharacterized protein</fullName>
    </submittedName>
</protein>
<proteinExistence type="predicted"/>
<feature type="non-terminal residue" evidence="2">
    <location>
        <position position="1"/>
    </location>
</feature>
<gene>
    <name evidence="2" type="ORF">ABG768_013909</name>
</gene>
<feature type="compositionally biased region" description="Basic and acidic residues" evidence="1">
    <location>
        <begin position="1"/>
        <end position="28"/>
    </location>
</feature>